<dbReference type="HOGENOM" id="CLU_063634_0_0_11"/>
<accession>M1MY82</accession>
<dbReference type="PATRIC" id="fig|1121362.3.peg.1703"/>
<dbReference type="OrthoDB" id="4408039at2"/>
<dbReference type="Proteomes" id="UP000011723">
    <property type="component" value="Chromosome"/>
</dbReference>
<protein>
    <recommendedName>
        <fullName evidence="3">N-acetyltransferase domain-containing protein</fullName>
    </recommendedName>
</protein>
<evidence type="ECO:0000313" key="2">
    <source>
        <dbReference type="Proteomes" id="UP000011723"/>
    </source>
</evidence>
<evidence type="ECO:0008006" key="3">
    <source>
        <dbReference type="Google" id="ProtNLM"/>
    </source>
</evidence>
<proteinExistence type="predicted"/>
<evidence type="ECO:0000313" key="1">
    <source>
        <dbReference type="EMBL" id="AGF72689.1"/>
    </source>
</evidence>
<dbReference type="AlphaFoldDB" id="M1MY82"/>
<dbReference type="KEGG" id="chn:A605_08435"/>
<dbReference type="RefSeq" id="WP_015401108.1">
    <property type="nucleotide sequence ID" value="NC_020302.1"/>
</dbReference>
<dbReference type="InterPro" id="IPR016181">
    <property type="entry name" value="Acyl_CoA_acyltransferase"/>
</dbReference>
<name>M1MY82_9CORY</name>
<keyword evidence="2" id="KW-1185">Reference proteome</keyword>
<sequence>MARFLQLDRPPAVATGEKIPPVPADAVRTFVFTANLAAQESSGDTASSVSVERVLHRLQGSSESDAVLLTLVDDAVAPLPATAGVSDLGYPLLPSVAGDSTREAETGPAEFLGFVHLSLPLLEDRHVIEFECVLDVGLLPIPGEELSGEGREVYGRLLDEVEAVARQLGRTTLQVWLMHPAGEQPGAGPLARELAARGFILGLAEIQGVLELPVPAPDETPLPEGVTCTVVHGYEVPGELTDGVLELMTAASTDIPHGGLDAERAVWTRERLRQAAVRLRGRGTENLMVVLHGVGGVLALTEFSRHPGSDPAVAEQGVTIVAPRARGRGLGRAVKVVGLERLRSAMPRVERVYTSNALANTGMRAVNADLGVRPISVSSAWQKVTAR</sequence>
<dbReference type="EMBL" id="CP003697">
    <property type="protein sequence ID" value="AGF72689.1"/>
    <property type="molecule type" value="Genomic_DNA"/>
</dbReference>
<organism evidence="1 2">
    <name type="scientific">Corynebacterium halotolerans YIM 70093 = DSM 44683</name>
    <dbReference type="NCBI Taxonomy" id="1121362"/>
    <lineage>
        <taxon>Bacteria</taxon>
        <taxon>Bacillati</taxon>
        <taxon>Actinomycetota</taxon>
        <taxon>Actinomycetes</taxon>
        <taxon>Mycobacteriales</taxon>
        <taxon>Corynebacteriaceae</taxon>
        <taxon>Corynebacterium</taxon>
    </lineage>
</organism>
<reference evidence="1 2" key="1">
    <citation type="journal article" date="2012" name="Stand. Genomic Sci.">
        <title>Genome sequence of the halotolerant bacterium Corynebacterium halotolerans type strain YIM 70093(T) (= DSM 44683(T)).</title>
        <authorList>
            <person name="Ruckert C."/>
            <person name="Albersmeier A."/>
            <person name="Al-Dilaimi A."/>
            <person name="Niehaus K."/>
            <person name="Szczepanowski R."/>
            <person name="Kalinowski J."/>
        </authorList>
    </citation>
    <scope>NUCLEOTIDE SEQUENCE [LARGE SCALE GENOMIC DNA]</scope>
    <source>
        <strain evidence="1">YIM 70093</strain>
    </source>
</reference>
<dbReference type="STRING" id="1121362.A605_08435"/>
<gene>
    <name evidence="1" type="ORF">A605_08435</name>
</gene>
<dbReference type="Gene3D" id="3.40.630.30">
    <property type="match status" value="1"/>
</dbReference>
<dbReference type="eggNOG" id="COG1670">
    <property type="taxonomic scope" value="Bacteria"/>
</dbReference>
<dbReference type="SUPFAM" id="SSF55729">
    <property type="entry name" value="Acyl-CoA N-acyltransferases (Nat)"/>
    <property type="match status" value="1"/>
</dbReference>